<gene>
    <name evidence="1" type="ORF">B0T24DRAFT_631766</name>
</gene>
<accession>A0AAE0N4G2</accession>
<reference evidence="1" key="1">
    <citation type="journal article" date="2023" name="Mol. Phylogenet. Evol.">
        <title>Genome-scale phylogeny and comparative genomics of the fungal order Sordariales.</title>
        <authorList>
            <person name="Hensen N."/>
            <person name="Bonometti L."/>
            <person name="Westerberg I."/>
            <person name="Brannstrom I.O."/>
            <person name="Guillou S."/>
            <person name="Cros-Aarteil S."/>
            <person name="Calhoun S."/>
            <person name="Haridas S."/>
            <person name="Kuo A."/>
            <person name="Mondo S."/>
            <person name="Pangilinan J."/>
            <person name="Riley R."/>
            <person name="LaButti K."/>
            <person name="Andreopoulos B."/>
            <person name="Lipzen A."/>
            <person name="Chen C."/>
            <person name="Yan M."/>
            <person name="Daum C."/>
            <person name="Ng V."/>
            <person name="Clum A."/>
            <person name="Steindorff A."/>
            <person name="Ohm R.A."/>
            <person name="Martin F."/>
            <person name="Silar P."/>
            <person name="Natvig D.O."/>
            <person name="Lalanne C."/>
            <person name="Gautier V."/>
            <person name="Ament-Velasquez S.L."/>
            <person name="Kruys A."/>
            <person name="Hutchinson M.I."/>
            <person name="Powell A.J."/>
            <person name="Barry K."/>
            <person name="Miller A.N."/>
            <person name="Grigoriev I.V."/>
            <person name="Debuchy R."/>
            <person name="Gladieux P."/>
            <person name="Hiltunen Thoren M."/>
            <person name="Johannesson H."/>
        </authorList>
    </citation>
    <scope>NUCLEOTIDE SEQUENCE</scope>
    <source>
        <strain evidence="1">CBS 958.72</strain>
    </source>
</reference>
<dbReference type="EMBL" id="JAULSN010000006">
    <property type="protein sequence ID" value="KAK3369119.1"/>
    <property type="molecule type" value="Genomic_DNA"/>
</dbReference>
<protein>
    <submittedName>
        <fullName evidence="1">Uncharacterized protein</fullName>
    </submittedName>
</protein>
<comment type="caution">
    <text evidence="1">The sequence shown here is derived from an EMBL/GenBank/DDBJ whole genome shotgun (WGS) entry which is preliminary data.</text>
</comment>
<dbReference type="AlphaFoldDB" id="A0AAE0N4G2"/>
<reference evidence="1" key="2">
    <citation type="submission" date="2023-06" db="EMBL/GenBank/DDBJ databases">
        <authorList>
            <consortium name="Lawrence Berkeley National Laboratory"/>
            <person name="Haridas S."/>
            <person name="Hensen N."/>
            <person name="Bonometti L."/>
            <person name="Westerberg I."/>
            <person name="Brannstrom I.O."/>
            <person name="Guillou S."/>
            <person name="Cros-Aarteil S."/>
            <person name="Calhoun S."/>
            <person name="Kuo A."/>
            <person name="Mondo S."/>
            <person name="Pangilinan J."/>
            <person name="Riley R."/>
            <person name="Labutti K."/>
            <person name="Andreopoulos B."/>
            <person name="Lipzen A."/>
            <person name="Chen C."/>
            <person name="Yanf M."/>
            <person name="Daum C."/>
            <person name="Ng V."/>
            <person name="Clum A."/>
            <person name="Steindorff A."/>
            <person name="Ohm R."/>
            <person name="Martin F."/>
            <person name="Silar P."/>
            <person name="Natvig D."/>
            <person name="Lalanne C."/>
            <person name="Gautier V."/>
            <person name="Ament-Velasquez S.L."/>
            <person name="Kruys A."/>
            <person name="Hutchinson M.I."/>
            <person name="Powell A.J."/>
            <person name="Barry K."/>
            <person name="Miller A.N."/>
            <person name="Grigoriev I.V."/>
            <person name="Debuchy R."/>
            <person name="Gladieux P."/>
            <person name="Thoren M.H."/>
            <person name="Johannesson H."/>
        </authorList>
    </citation>
    <scope>NUCLEOTIDE SEQUENCE</scope>
    <source>
        <strain evidence="1">CBS 958.72</strain>
    </source>
</reference>
<evidence type="ECO:0000313" key="1">
    <source>
        <dbReference type="EMBL" id="KAK3369119.1"/>
    </source>
</evidence>
<proteinExistence type="predicted"/>
<name>A0AAE0N4G2_9PEZI</name>
<evidence type="ECO:0000313" key="2">
    <source>
        <dbReference type="Proteomes" id="UP001287356"/>
    </source>
</evidence>
<keyword evidence="2" id="KW-1185">Reference proteome</keyword>
<organism evidence="1 2">
    <name type="scientific">Lasiosphaeria ovina</name>
    <dbReference type="NCBI Taxonomy" id="92902"/>
    <lineage>
        <taxon>Eukaryota</taxon>
        <taxon>Fungi</taxon>
        <taxon>Dikarya</taxon>
        <taxon>Ascomycota</taxon>
        <taxon>Pezizomycotina</taxon>
        <taxon>Sordariomycetes</taxon>
        <taxon>Sordariomycetidae</taxon>
        <taxon>Sordariales</taxon>
        <taxon>Lasiosphaeriaceae</taxon>
        <taxon>Lasiosphaeria</taxon>
    </lineage>
</organism>
<dbReference type="Proteomes" id="UP001287356">
    <property type="component" value="Unassembled WGS sequence"/>
</dbReference>
<sequence length="95" mass="10521">MNNFCLGNLLDINNIQNLGLNNDQDLFLQLAQLQQLQQLGFLNNGGIQSLFSSGLVGGNFNLGTRHVTTPRSRARTDSLSFQAFSSERLRRAGRP</sequence>